<comment type="subcellular location">
    <subcellularLocation>
        <location evidence="1">Membrane</location>
        <topology evidence="1">Multi-pass membrane protein</topology>
    </subcellularLocation>
</comment>
<keyword evidence="2 8" id="KW-0812">Transmembrane</keyword>
<dbReference type="GO" id="GO:0016020">
    <property type="term" value="C:membrane"/>
    <property type="evidence" value="ECO:0007669"/>
    <property type="project" value="InterPro"/>
</dbReference>
<dbReference type="AlphaFoldDB" id="A0AAU8LU07"/>
<comment type="similarity">
    <text evidence="6">Belongs to the methyl-accepting chemotaxis (MCP) protein family.</text>
</comment>
<evidence type="ECO:0000256" key="4">
    <source>
        <dbReference type="ARBA" id="ARBA00023136"/>
    </source>
</evidence>
<feature type="domain" description="HAMP" evidence="10">
    <location>
        <begin position="602"/>
        <end position="654"/>
    </location>
</feature>
<keyword evidence="3 8" id="KW-1133">Transmembrane helix</keyword>
<reference evidence="11" key="1">
    <citation type="journal article" date="2024" name="Syst. Appl. Microbiol.">
        <title>First single-strain enrichments of Electrothrix cable bacteria, description of E. aestuarii sp. nov. and E. rattekaaiensis sp. nov., and proposal of a cable bacteria taxonomy following the rules of the SeqCode.</title>
        <authorList>
            <person name="Plum-Jensen L.E."/>
            <person name="Schramm A."/>
            <person name="Marshall I.P.G."/>
        </authorList>
    </citation>
    <scope>NUCLEOTIDE SEQUENCE</scope>
    <source>
        <strain evidence="11">Rat1</strain>
    </source>
</reference>
<reference evidence="11" key="2">
    <citation type="submission" date="2024-06" db="EMBL/GenBank/DDBJ databases">
        <authorList>
            <person name="Plum-Jensen L.E."/>
            <person name="Schramm A."/>
            <person name="Marshall I.P.G."/>
        </authorList>
    </citation>
    <scope>NUCLEOTIDE SEQUENCE</scope>
    <source>
        <strain evidence="11">Rat1</strain>
    </source>
</reference>
<dbReference type="PROSITE" id="PS50885">
    <property type="entry name" value="HAMP"/>
    <property type="match status" value="2"/>
</dbReference>
<evidence type="ECO:0000256" key="5">
    <source>
        <dbReference type="ARBA" id="ARBA00023224"/>
    </source>
</evidence>
<evidence type="ECO:0000313" key="11">
    <source>
        <dbReference type="EMBL" id="XCN72372.1"/>
    </source>
</evidence>
<dbReference type="Pfam" id="PF00015">
    <property type="entry name" value="MCPsignal"/>
    <property type="match status" value="1"/>
</dbReference>
<evidence type="ECO:0000256" key="1">
    <source>
        <dbReference type="ARBA" id="ARBA00004141"/>
    </source>
</evidence>
<sequence>MAQKAKKKKMLKFKELLPGGQTIRNKLLFWLLIISLVPMAVIGFVSYKYSSSSLQRQSFEQLETTLAFQYQALQRYFDEQARKLENISGNMRAFQEEAYTKLTAVRSLQKKQVTSYFKMRFEDVQMFGQSPQQQETFSELLKQPTLEPKADFVEFVEDWLSKRDFYSLTLLNQDGNVVFSTDRNIERGATIQEGTAEWEAVQKGMLETRFIDYRLSSYFTLKHVAYFSTPMFSADQPPGLLLFRLQDNALDSIMKDTIGLGETGETYMVGMDGMFRSNSRHFDEPTIANPSFLVDTESIVYALAGEDGEATVVNYRGENVLSAYTAVSLYGATWVLMVEIDQGEAVIPRVEEGEADLLTQLAQTYNFSDLYLVSTDGYIFASAQQKKDYLTNILTGPYSDSMFNKVVQEVAETKEMAISDYAFYEPAGGEAEAFMAVPVMNRDAISMIVVLQISNAPINEIMSIRQSFEKESGQVALKDDAELNNIATYLIGPDKLWRSEASDAKKYQVSSTLLNPKAKVDTEPVQQALAGKSDTKITTNSLGEKVLTSWAPVRYKGLKWALISEVPEEVVARPVLQLLKIVGLLAVVAAAAVIMVSLRVAGGVTEQVDEIMQGIAKVEKGEYGEQVKVTSEDELGRMAASFNQMTTTIQDLTESRQKEHDELQDSIIRLLEEITELADGDLSIRATVTEDVIGTLADSLNLMLEELGMAFERIKQSAEQVGSTANILSASTGELAGQNNNQATMINDAVQEINLLTKAIRDAADQANQSASFSRESSQVAVEGAKAVRETSHAMEAIRGNVQNTARSIKRLGESSQEISDFARTINEISDRTSILALNASIQAAAAGEEGRGFAVVAEEIQRLAERAAVSTRQIETLIKNILGEITEAGISMDASIQEVVQGTKLSQNALARLDEITNRSNEVFELIQGVASSAQQQADTTAILATSMGEIGTISLETAEEAMGASVSMQEMAVMGEDMLQAVATFKLKSEAQADDAADVLEAEAFDA</sequence>
<evidence type="ECO:0000259" key="10">
    <source>
        <dbReference type="PROSITE" id="PS50885"/>
    </source>
</evidence>
<dbReference type="PANTHER" id="PTHR32089">
    <property type="entry name" value="METHYL-ACCEPTING CHEMOTAXIS PROTEIN MCPB"/>
    <property type="match status" value="1"/>
</dbReference>
<dbReference type="GO" id="GO:0007165">
    <property type="term" value="P:signal transduction"/>
    <property type="evidence" value="ECO:0007669"/>
    <property type="project" value="UniProtKB-KW"/>
</dbReference>
<feature type="domain" description="HAMP" evidence="10">
    <location>
        <begin position="661"/>
        <end position="712"/>
    </location>
</feature>
<dbReference type="Pfam" id="PF00672">
    <property type="entry name" value="HAMP"/>
    <property type="match status" value="1"/>
</dbReference>
<accession>A0AAU8LU07</accession>
<dbReference type="Gene3D" id="6.10.340.10">
    <property type="match status" value="1"/>
</dbReference>
<keyword evidence="4 8" id="KW-0472">Membrane</keyword>
<proteinExistence type="inferred from homology"/>
<dbReference type="SUPFAM" id="SSF58104">
    <property type="entry name" value="Methyl-accepting chemotaxis protein (MCP) signaling domain"/>
    <property type="match status" value="1"/>
</dbReference>
<name>A0AAU8LU07_9BACT</name>
<evidence type="ECO:0000259" key="9">
    <source>
        <dbReference type="PROSITE" id="PS50111"/>
    </source>
</evidence>
<gene>
    <name evidence="11" type="ORF">Q3M24_19065</name>
</gene>
<dbReference type="InterPro" id="IPR003660">
    <property type="entry name" value="HAMP_dom"/>
</dbReference>
<dbReference type="PROSITE" id="PS50111">
    <property type="entry name" value="CHEMOTAXIS_TRANSDUC_2"/>
    <property type="match status" value="1"/>
</dbReference>
<evidence type="ECO:0000256" key="8">
    <source>
        <dbReference type="SAM" id="Phobius"/>
    </source>
</evidence>
<dbReference type="EMBL" id="CP159373">
    <property type="protein sequence ID" value="XCN72372.1"/>
    <property type="molecule type" value="Genomic_DNA"/>
</dbReference>
<feature type="domain" description="Methyl-accepting transducer" evidence="9">
    <location>
        <begin position="717"/>
        <end position="953"/>
    </location>
</feature>
<keyword evidence="5 7" id="KW-0807">Transducer</keyword>
<dbReference type="Gene3D" id="1.10.287.950">
    <property type="entry name" value="Methyl-accepting chemotaxis protein"/>
    <property type="match status" value="1"/>
</dbReference>
<protein>
    <submittedName>
        <fullName evidence="11">Methyl-accepting chemotaxis protein</fullName>
    </submittedName>
</protein>
<dbReference type="CDD" id="cd18774">
    <property type="entry name" value="PDC2_HK_sensor"/>
    <property type="match status" value="1"/>
</dbReference>
<dbReference type="SMART" id="SM00304">
    <property type="entry name" value="HAMP"/>
    <property type="match status" value="3"/>
</dbReference>
<evidence type="ECO:0000256" key="6">
    <source>
        <dbReference type="ARBA" id="ARBA00029447"/>
    </source>
</evidence>
<dbReference type="CDD" id="cd11386">
    <property type="entry name" value="MCP_signal"/>
    <property type="match status" value="1"/>
</dbReference>
<dbReference type="KEGG" id="eaj:Q3M24_19065"/>
<dbReference type="PANTHER" id="PTHR32089:SF119">
    <property type="entry name" value="METHYL-ACCEPTING CHEMOTAXIS PROTEIN CTPL"/>
    <property type="match status" value="1"/>
</dbReference>
<evidence type="ECO:0000256" key="2">
    <source>
        <dbReference type="ARBA" id="ARBA00022692"/>
    </source>
</evidence>
<dbReference type="InterPro" id="IPR004089">
    <property type="entry name" value="MCPsignal_dom"/>
</dbReference>
<evidence type="ECO:0000256" key="7">
    <source>
        <dbReference type="PROSITE-ProRule" id="PRU00284"/>
    </source>
</evidence>
<dbReference type="SMART" id="SM00283">
    <property type="entry name" value="MA"/>
    <property type="match status" value="1"/>
</dbReference>
<dbReference type="CDD" id="cd06225">
    <property type="entry name" value="HAMP"/>
    <property type="match status" value="2"/>
</dbReference>
<organism evidence="11">
    <name type="scientific">Candidatus Electrothrix aestuarii</name>
    <dbReference type="NCBI Taxonomy" id="3062594"/>
    <lineage>
        <taxon>Bacteria</taxon>
        <taxon>Pseudomonadati</taxon>
        <taxon>Thermodesulfobacteriota</taxon>
        <taxon>Desulfobulbia</taxon>
        <taxon>Desulfobulbales</taxon>
        <taxon>Desulfobulbaceae</taxon>
        <taxon>Candidatus Electrothrix</taxon>
    </lineage>
</organism>
<evidence type="ECO:0000256" key="3">
    <source>
        <dbReference type="ARBA" id="ARBA00022989"/>
    </source>
</evidence>
<feature type="transmembrane region" description="Helical" evidence="8">
    <location>
        <begin position="27"/>
        <end position="47"/>
    </location>
</feature>